<evidence type="ECO:0000313" key="1">
    <source>
        <dbReference type="EMBL" id="MBA8877876.1"/>
    </source>
</evidence>
<dbReference type="AlphaFoldDB" id="A0A839EK60"/>
<name>A0A839EK60_9HYPH</name>
<dbReference type="EMBL" id="JACGXN010000001">
    <property type="protein sequence ID" value="MBA8877876.1"/>
    <property type="molecule type" value="Genomic_DNA"/>
</dbReference>
<organism evidence="1 2">
    <name type="scientific">Phyllobacterium myrsinacearum</name>
    <dbReference type="NCBI Taxonomy" id="28101"/>
    <lineage>
        <taxon>Bacteria</taxon>
        <taxon>Pseudomonadati</taxon>
        <taxon>Pseudomonadota</taxon>
        <taxon>Alphaproteobacteria</taxon>
        <taxon>Hyphomicrobiales</taxon>
        <taxon>Phyllobacteriaceae</taxon>
        <taxon>Phyllobacterium</taxon>
    </lineage>
</organism>
<dbReference type="Proteomes" id="UP000549052">
    <property type="component" value="Unassembled WGS sequence"/>
</dbReference>
<proteinExistence type="predicted"/>
<accession>A0A839EK60</accession>
<evidence type="ECO:0000313" key="2">
    <source>
        <dbReference type="Proteomes" id="UP000549052"/>
    </source>
</evidence>
<protein>
    <submittedName>
        <fullName evidence="1">Uncharacterized protein</fullName>
    </submittedName>
</protein>
<keyword evidence="2" id="KW-1185">Reference proteome</keyword>
<gene>
    <name evidence="1" type="ORF">FHW16_001558</name>
</gene>
<reference evidence="1 2" key="1">
    <citation type="submission" date="2020-07" db="EMBL/GenBank/DDBJ databases">
        <title>Genomic Encyclopedia of Type Strains, Phase IV (KMG-V): Genome sequencing to study the core and pangenomes of soil and plant-associated prokaryotes.</title>
        <authorList>
            <person name="Whitman W."/>
        </authorList>
    </citation>
    <scope>NUCLEOTIDE SEQUENCE [LARGE SCALE GENOMIC DNA]</scope>
    <source>
        <strain evidence="1 2">AN3</strain>
    </source>
</reference>
<dbReference type="RefSeq" id="WP_182548475.1">
    <property type="nucleotide sequence ID" value="NZ_JACGXN010000001.1"/>
</dbReference>
<sequence>MHNFGKLEARPKTFDTLDGDGNVISSTTVIAMYDANGVLWQELVAQYSCAFYIALDGAGTIVSMEQDPSQSQVPGYLILGIDESFGYLPGSVAIANGVPAKSALGKLWSGSAIVARPLTREELFPPLAKWRVEAIIDLHGQQQQIDLRSQIDAAIEALPEPDRTIAKSKRVNVMEYSRTDQLFDLIGSAINISADEIDGLWSQAAAL</sequence>
<comment type="caution">
    <text evidence="1">The sequence shown here is derived from an EMBL/GenBank/DDBJ whole genome shotgun (WGS) entry which is preliminary data.</text>
</comment>